<sequence>MIDDIQVKIEIHMATLRAELCTAEHQSSSIGSTCCNVAALQNEIFAYSIGLSDVFSIDTRVPNSYLFIVEPSVMTVPHGKK</sequence>
<dbReference type="EMBL" id="BGPR01000842">
    <property type="protein sequence ID" value="GBM37504.1"/>
    <property type="molecule type" value="Genomic_DNA"/>
</dbReference>
<comment type="caution">
    <text evidence="1">The sequence shown here is derived from an EMBL/GenBank/DDBJ whole genome shotgun (WGS) entry which is preliminary data.</text>
</comment>
<proteinExistence type="predicted"/>
<keyword evidence="2" id="KW-1185">Reference proteome</keyword>
<dbReference type="Proteomes" id="UP000499080">
    <property type="component" value="Unassembled WGS sequence"/>
</dbReference>
<name>A0A4Y2FD84_ARAVE</name>
<dbReference type="AlphaFoldDB" id="A0A4Y2FD84"/>
<reference evidence="1 2" key="1">
    <citation type="journal article" date="2019" name="Sci. Rep.">
        <title>Orb-weaving spider Araneus ventricosus genome elucidates the spidroin gene catalogue.</title>
        <authorList>
            <person name="Kono N."/>
            <person name="Nakamura H."/>
            <person name="Ohtoshi R."/>
            <person name="Moran D.A.P."/>
            <person name="Shinohara A."/>
            <person name="Yoshida Y."/>
            <person name="Fujiwara M."/>
            <person name="Mori M."/>
            <person name="Tomita M."/>
            <person name="Arakawa K."/>
        </authorList>
    </citation>
    <scope>NUCLEOTIDE SEQUENCE [LARGE SCALE GENOMIC DNA]</scope>
</reference>
<accession>A0A4Y2FD84</accession>
<protein>
    <submittedName>
        <fullName evidence="1">Uncharacterized protein</fullName>
    </submittedName>
</protein>
<organism evidence="1 2">
    <name type="scientific">Araneus ventricosus</name>
    <name type="common">Orbweaver spider</name>
    <name type="synonym">Epeira ventricosa</name>
    <dbReference type="NCBI Taxonomy" id="182803"/>
    <lineage>
        <taxon>Eukaryota</taxon>
        <taxon>Metazoa</taxon>
        <taxon>Ecdysozoa</taxon>
        <taxon>Arthropoda</taxon>
        <taxon>Chelicerata</taxon>
        <taxon>Arachnida</taxon>
        <taxon>Araneae</taxon>
        <taxon>Araneomorphae</taxon>
        <taxon>Entelegynae</taxon>
        <taxon>Araneoidea</taxon>
        <taxon>Araneidae</taxon>
        <taxon>Araneus</taxon>
    </lineage>
</organism>
<evidence type="ECO:0000313" key="2">
    <source>
        <dbReference type="Proteomes" id="UP000499080"/>
    </source>
</evidence>
<evidence type="ECO:0000313" key="1">
    <source>
        <dbReference type="EMBL" id="GBM37504.1"/>
    </source>
</evidence>
<gene>
    <name evidence="1" type="ORF">AVEN_224390_1</name>
</gene>